<dbReference type="Gene3D" id="3.30.420.10">
    <property type="entry name" value="Ribonuclease H-like superfamily/Ribonuclease H"/>
    <property type="match status" value="1"/>
</dbReference>
<sequence length="366" mass="42507">MENVVADHLSRLEGQSRADEVPINESFPDEQLLAISVIPWYADLVNYLVSDIVPPDLSYHQKKKFLWDVKHYFWEEPLLYKHYADGMIRRCVPQDEMQDILDHCHSLECSRHFSTSKTVAKYILVAVDYVSKWVEATVTQTNDSRVVMRFVKKNIFSRFGVPRAIISDEGSHFCNRSFKALLKKYGVTHKVALAYHPQTNGTAFKTPLGMSPYRLVLGKSCPLPVKLEHRAYWAIKELNMDLKAARENRLLQLSELEEFRLDAYENTRIYKEKTKHWHDKHLHFRNFEIEQQVLLFNSRLKLFPGKLSSRWSGPFTVTKMYPYGAVEVRSEVTGAFKVNGQRLKPYLASNAVPKGVIYSLKNPTYS</sequence>
<dbReference type="RefSeq" id="XP_038979869.1">
    <property type="nucleotide sequence ID" value="XM_039123941.1"/>
</dbReference>
<protein>
    <submittedName>
        <fullName evidence="3">Uncharacterized protein LOC120109989</fullName>
    </submittedName>
</protein>
<dbReference type="SUPFAM" id="SSF53098">
    <property type="entry name" value="Ribonuclease H-like"/>
    <property type="match status" value="1"/>
</dbReference>
<dbReference type="InterPro" id="IPR036397">
    <property type="entry name" value="RNaseH_sf"/>
</dbReference>
<dbReference type="Pfam" id="PF00665">
    <property type="entry name" value="rve"/>
    <property type="match status" value="1"/>
</dbReference>
<accession>A0A8B9A9K1</accession>
<dbReference type="KEGG" id="pda:120109989"/>
<feature type="domain" description="Integrase catalytic" evidence="1">
    <location>
        <begin position="89"/>
        <end position="203"/>
    </location>
</feature>
<dbReference type="GO" id="GO:0015074">
    <property type="term" value="P:DNA integration"/>
    <property type="evidence" value="ECO:0007669"/>
    <property type="project" value="InterPro"/>
</dbReference>
<evidence type="ECO:0000313" key="2">
    <source>
        <dbReference type="Proteomes" id="UP000228380"/>
    </source>
</evidence>
<dbReference type="GO" id="GO:0003676">
    <property type="term" value="F:nucleic acid binding"/>
    <property type="evidence" value="ECO:0007669"/>
    <property type="project" value="InterPro"/>
</dbReference>
<evidence type="ECO:0000259" key="1">
    <source>
        <dbReference type="PROSITE" id="PS50994"/>
    </source>
</evidence>
<keyword evidence="2" id="KW-1185">Reference proteome</keyword>
<dbReference type="InterPro" id="IPR012337">
    <property type="entry name" value="RNaseH-like_sf"/>
</dbReference>
<gene>
    <name evidence="3" type="primary">LOC120109989</name>
</gene>
<reference evidence="2" key="1">
    <citation type="journal article" date="2019" name="Nat. Commun.">
        <title>Genome-wide association mapping of date palm fruit traits.</title>
        <authorList>
            <person name="Hazzouri K.M."/>
            <person name="Gros-Balthazard M."/>
            <person name="Flowers J.M."/>
            <person name="Copetti D."/>
            <person name="Lemansour A."/>
            <person name="Lebrun M."/>
            <person name="Masmoudi K."/>
            <person name="Ferrand S."/>
            <person name="Dhar M.I."/>
            <person name="Fresquez Z.A."/>
            <person name="Rosas U."/>
            <person name="Zhang J."/>
            <person name="Talag J."/>
            <person name="Lee S."/>
            <person name="Kudrna D."/>
            <person name="Powell R.F."/>
            <person name="Leitch I.J."/>
            <person name="Krueger R.R."/>
            <person name="Wing R.A."/>
            <person name="Amiri K.M.A."/>
            <person name="Purugganan M.D."/>
        </authorList>
    </citation>
    <scope>NUCLEOTIDE SEQUENCE [LARGE SCALE GENOMIC DNA]</scope>
    <source>
        <strain evidence="2">cv. Khalas</strain>
    </source>
</reference>
<dbReference type="InterPro" id="IPR001584">
    <property type="entry name" value="Integrase_cat-core"/>
</dbReference>
<proteinExistence type="predicted"/>
<dbReference type="InterPro" id="IPR052160">
    <property type="entry name" value="Gypsy_RT_Integrase-like"/>
</dbReference>
<dbReference type="PANTHER" id="PTHR47266">
    <property type="entry name" value="ENDONUCLEASE-RELATED"/>
    <property type="match status" value="1"/>
</dbReference>
<dbReference type="AlphaFoldDB" id="A0A8B9A9K1"/>
<dbReference type="GeneID" id="120109989"/>
<reference evidence="3" key="2">
    <citation type="submission" date="2025-08" db="UniProtKB">
        <authorList>
            <consortium name="RefSeq"/>
        </authorList>
    </citation>
    <scope>IDENTIFICATION</scope>
    <source>
        <tissue evidence="3">Young leaves</tissue>
    </source>
</reference>
<dbReference type="OrthoDB" id="10055717at2759"/>
<dbReference type="PROSITE" id="PS50994">
    <property type="entry name" value="INTEGRASE"/>
    <property type="match status" value="1"/>
</dbReference>
<dbReference type="Proteomes" id="UP000228380">
    <property type="component" value="Chromosome 2"/>
</dbReference>
<organism evidence="2 3">
    <name type="scientific">Phoenix dactylifera</name>
    <name type="common">Date palm</name>
    <dbReference type="NCBI Taxonomy" id="42345"/>
    <lineage>
        <taxon>Eukaryota</taxon>
        <taxon>Viridiplantae</taxon>
        <taxon>Streptophyta</taxon>
        <taxon>Embryophyta</taxon>
        <taxon>Tracheophyta</taxon>
        <taxon>Spermatophyta</taxon>
        <taxon>Magnoliopsida</taxon>
        <taxon>Liliopsida</taxon>
        <taxon>Arecaceae</taxon>
        <taxon>Coryphoideae</taxon>
        <taxon>Phoeniceae</taxon>
        <taxon>Phoenix</taxon>
    </lineage>
</organism>
<evidence type="ECO:0000313" key="3">
    <source>
        <dbReference type="RefSeq" id="XP_038979869.1"/>
    </source>
</evidence>
<name>A0A8B9A9K1_PHODC</name>